<evidence type="ECO:0000256" key="1">
    <source>
        <dbReference type="ARBA" id="ARBA00009437"/>
    </source>
</evidence>
<evidence type="ECO:0000313" key="4">
    <source>
        <dbReference type="Proteomes" id="UP000678154"/>
    </source>
</evidence>
<accession>A0ABX8DYN9</accession>
<dbReference type="InterPro" id="IPR005119">
    <property type="entry name" value="LysR_subst-bd"/>
</dbReference>
<dbReference type="Gene3D" id="3.40.190.10">
    <property type="entry name" value="Periplasmic binding protein-like II"/>
    <property type="match status" value="2"/>
</dbReference>
<sequence>MNALRDFNREYPGIEIVLGVTDRTVDLVAEGVDCALRLGDLPDSTLIARPIGMAGMITCASPSYLSERGEPKTVEELSGHHGVVSCQAEQSPTCLAIHRGRERKKIRPSIIGDRE</sequence>
<reference evidence="3 4" key="1">
    <citation type="journal article" date="2016" name="J. Hazard. Mater.">
        <title>A newly isolated Pseudomonas putida S-1 strain for batch-mode-propanethiol degradation and continuous treatment of propanethiol-containing waste gas.</title>
        <authorList>
            <person name="Chen D.Z."/>
            <person name="Sun Y.M."/>
            <person name="Han L.M."/>
            <person name="Chen J."/>
            <person name="Ye J.X."/>
            <person name="Chen J.M."/>
        </authorList>
    </citation>
    <scope>NUCLEOTIDE SEQUENCE [LARGE SCALE GENOMIC DNA]</scope>
    <source>
        <strain evidence="3 4">S-1</strain>
    </source>
</reference>
<dbReference type="RefSeq" id="WP_213607440.1">
    <property type="nucleotide sequence ID" value="NZ_CP074676.1"/>
</dbReference>
<feature type="domain" description="LysR substrate-binding" evidence="2">
    <location>
        <begin position="2"/>
        <end position="108"/>
    </location>
</feature>
<dbReference type="Pfam" id="PF03466">
    <property type="entry name" value="LysR_substrate"/>
    <property type="match status" value="1"/>
</dbReference>
<dbReference type="SUPFAM" id="SSF53850">
    <property type="entry name" value="Periplasmic binding protein-like II"/>
    <property type="match status" value="1"/>
</dbReference>
<protein>
    <recommendedName>
        <fullName evidence="2">LysR substrate-binding domain-containing protein</fullName>
    </recommendedName>
</protein>
<evidence type="ECO:0000259" key="2">
    <source>
        <dbReference type="Pfam" id="PF03466"/>
    </source>
</evidence>
<name>A0ABX8DYN9_9PSED</name>
<gene>
    <name evidence="3" type="ORF">KH389_12860</name>
</gene>
<dbReference type="PANTHER" id="PTHR30537:SF72">
    <property type="entry name" value="LYSR FAMILY TRANSCRIPTIONAL REGULATOR"/>
    <property type="match status" value="1"/>
</dbReference>
<keyword evidence="4" id="KW-1185">Reference proteome</keyword>
<dbReference type="EMBL" id="CP074676">
    <property type="protein sequence ID" value="QVL21416.1"/>
    <property type="molecule type" value="Genomic_DNA"/>
</dbReference>
<dbReference type="Proteomes" id="UP000678154">
    <property type="component" value="Chromosome"/>
</dbReference>
<proteinExistence type="inferred from homology"/>
<dbReference type="GeneID" id="87481145"/>
<dbReference type="PANTHER" id="PTHR30537">
    <property type="entry name" value="HTH-TYPE TRANSCRIPTIONAL REGULATOR"/>
    <property type="match status" value="1"/>
</dbReference>
<evidence type="ECO:0000313" key="3">
    <source>
        <dbReference type="EMBL" id="QVL21416.1"/>
    </source>
</evidence>
<comment type="similarity">
    <text evidence="1">Belongs to the LysR transcriptional regulatory family.</text>
</comment>
<dbReference type="InterPro" id="IPR058163">
    <property type="entry name" value="LysR-type_TF_proteobact-type"/>
</dbReference>
<organism evidence="3 4">
    <name type="scientific">Pseudomonas qingdaonensis</name>
    <dbReference type="NCBI Taxonomy" id="2056231"/>
    <lineage>
        <taxon>Bacteria</taxon>
        <taxon>Pseudomonadati</taxon>
        <taxon>Pseudomonadota</taxon>
        <taxon>Gammaproteobacteria</taxon>
        <taxon>Pseudomonadales</taxon>
        <taxon>Pseudomonadaceae</taxon>
        <taxon>Pseudomonas</taxon>
    </lineage>
</organism>